<dbReference type="Proteomes" id="UP001238334">
    <property type="component" value="Chromosome"/>
</dbReference>
<dbReference type="KEGG" id="ppso:QPJ95_11900"/>
<reference evidence="1 2" key="1">
    <citation type="submission" date="2023-06" db="EMBL/GenBank/DDBJ databases">
        <title>Parasedimentitalea psychrophila sp. nov., a psychrophilic bacterium isolated from deep-sea sediment.</title>
        <authorList>
            <person name="Li A."/>
        </authorList>
    </citation>
    <scope>NUCLEOTIDE SEQUENCE [LARGE SCALE GENOMIC DNA]</scope>
    <source>
        <strain evidence="1 2">QS115</strain>
    </source>
</reference>
<organism evidence="1 2">
    <name type="scientific">Parasedimentitalea psychrophila</name>
    <dbReference type="NCBI Taxonomy" id="2997337"/>
    <lineage>
        <taxon>Bacteria</taxon>
        <taxon>Pseudomonadati</taxon>
        <taxon>Pseudomonadota</taxon>
        <taxon>Alphaproteobacteria</taxon>
        <taxon>Rhodobacterales</taxon>
        <taxon>Paracoccaceae</taxon>
        <taxon>Parasedimentitalea</taxon>
    </lineage>
</organism>
<gene>
    <name evidence="1" type="ORF">QPJ95_11900</name>
</gene>
<protein>
    <submittedName>
        <fullName evidence="1">Uncharacterized protein</fullName>
    </submittedName>
</protein>
<evidence type="ECO:0000313" key="1">
    <source>
        <dbReference type="EMBL" id="WIY23369.1"/>
    </source>
</evidence>
<name>A0A9Y2P2M1_9RHOB</name>
<accession>A0A9Y2P2M1</accession>
<keyword evidence="2" id="KW-1185">Reference proteome</keyword>
<sequence>MFGFKIKVDGGPALVFQSEHNEFALAVMEAFGQFSLPFPWDAEIWEPSNC</sequence>
<proteinExistence type="predicted"/>
<dbReference type="RefSeq" id="WP_270918026.1">
    <property type="nucleotide sequence ID" value="NZ_CP127247.1"/>
</dbReference>
<dbReference type="EMBL" id="CP127247">
    <property type="protein sequence ID" value="WIY23369.1"/>
    <property type="molecule type" value="Genomic_DNA"/>
</dbReference>
<evidence type="ECO:0000313" key="2">
    <source>
        <dbReference type="Proteomes" id="UP001238334"/>
    </source>
</evidence>
<dbReference type="AlphaFoldDB" id="A0A9Y2P2M1"/>